<dbReference type="InterPro" id="IPR006286">
    <property type="entry name" value="C56_PfpI-like"/>
</dbReference>
<protein>
    <submittedName>
        <fullName evidence="3">Protease</fullName>
    </submittedName>
</protein>
<proteinExistence type="inferred from homology"/>
<sequence>MNQSLAGKKIAIIATDGFEESELIEPRNYLDKAGAQTVLVSLKPGHIKAWKKGEWGDFLAVDKSLDEVDPSEFDALMIPGGVINPDKLRMDKKAVKFVQAFVDSHKPIAAICHGPQLLIETGIVSGRKITSWPSLRTDLINAGGDWFDTQVVVDNGLVTSRKPEDISAFSEKMIEVFSMGDQQLKDATPPL</sequence>
<evidence type="ECO:0000256" key="1">
    <source>
        <dbReference type="ARBA" id="ARBA00008542"/>
    </source>
</evidence>
<dbReference type="SUPFAM" id="SSF52317">
    <property type="entry name" value="Class I glutamine amidotransferase-like"/>
    <property type="match status" value="1"/>
</dbReference>
<dbReference type="InterPro" id="IPR002818">
    <property type="entry name" value="DJ-1/PfpI"/>
</dbReference>
<dbReference type="RefSeq" id="WP_088565040.1">
    <property type="nucleotide sequence ID" value="NZ_CP020946.1"/>
</dbReference>
<dbReference type="CDD" id="cd03134">
    <property type="entry name" value="GATase1_PfpI_like"/>
    <property type="match status" value="1"/>
</dbReference>
<dbReference type="GO" id="GO:0008233">
    <property type="term" value="F:peptidase activity"/>
    <property type="evidence" value="ECO:0007669"/>
    <property type="project" value="UniProtKB-KW"/>
</dbReference>
<dbReference type="PANTHER" id="PTHR42733:SF12">
    <property type="entry name" value="PROTEINASE"/>
    <property type="match status" value="1"/>
</dbReference>
<dbReference type="Gene3D" id="3.40.50.880">
    <property type="match status" value="1"/>
</dbReference>
<dbReference type="EMBL" id="CP020946">
    <property type="protein sequence ID" value="ASD63504.1"/>
    <property type="molecule type" value="Genomic_DNA"/>
</dbReference>
<feature type="domain" description="DJ-1/PfpI" evidence="2">
    <location>
        <begin position="8"/>
        <end position="175"/>
    </location>
</feature>
<keyword evidence="3" id="KW-0378">Hydrolase</keyword>
<evidence type="ECO:0000313" key="4">
    <source>
        <dbReference type="Proteomes" id="UP000197003"/>
    </source>
</evidence>
<dbReference type="NCBIfam" id="TIGR01382">
    <property type="entry name" value="PfpI"/>
    <property type="match status" value="1"/>
</dbReference>
<dbReference type="PANTHER" id="PTHR42733">
    <property type="entry name" value="DJ-1 PROTEIN"/>
    <property type="match status" value="1"/>
</dbReference>
<keyword evidence="3" id="KW-0645">Protease</keyword>
<gene>
    <name evidence="3" type="ORF">B9G79_07930</name>
</gene>
<dbReference type="GO" id="GO:0006508">
    <property type="term" value="P:proteolysis"/>
    <property type="evidence" value="ECO:0007669"/>
    <property type="project" value="UniProtKB-KW"/>
</dbReference>
<dbReference type="Proteomes" id="UP000197003">
    <property type="component" value="Chromosome"/>
</dbReference>
<dbReference type="InterPro" id="IPR029062">
    <property type="entry name" value="Class_I_gatase-like"/>
</dbReference>
<reference evidence="3 4" key="1">
    <citation type="submission" date="2017-04" db="EMBL/GenBank/DDBJ databases">
        <title>Whole genome sequence of Bdellovibrio bacteriovorus strain SSB218315.</title>
        <authorList>
            <person name="Oyedara O."/>
            <person name="Rodriguez-Perez M.A."/>
        </authorList>
    </citation>
    <scope>NUCLEOTIDE SEQUENCE [LARGE SCALE GENOMIC DNA]</scope>
    <source>
        <strain evidence="3 4">SSB218315</strain>
    </source>
</reference>
<dbReference type="PROSITE" id="PS51276">
    <property type="entry name" value="PEPTIDASE_C56_PFPI"/>
    <property type="match status" value="1"/>
</dbReference>
<comment type="similarity">
    <text evidence="1">Belongs to the peptidase C56 family.</text>
</comment>
<evidence type="ECO:0000259" key="2">
    <source>
        <dbReference type="Pfam" id="PF01965"/>
    </source>
</evidence>
<dbReference type="Pfam" id="PF01965">
    <property type="entry name" value="DJ-1_PfpI"/>
    <property type="match status" value="1"/>
</dbReference>
<dbReference type="AlphaFoldDB" id="A0A1Z3N7Q4"/>
<evidence type="ECO:0000313" key="3">
    <source>
        <dbReference type="EMBL" id="ASD63504.1"/>
    </source>
</evidence>
<accession>A0A1Z3N7Q4</accession>
<dbReference type="OrthoDB" id="5291897at2"/>
<name>A0A1Z3N7Q4_BDEBC</name>
<organism evidence="3 4">
    <name type="scientific">Bdellovibrio bacteriovorus</name>
    <dbReference type="NCBI Taxonomy" id="959"/>
    <lineage>
        <taxon>Bacteria</taxon>
        <taxon>Pseudomonadati</taxon>
        <taxon>Bdellovibrionota</taxon>
        <taxon>Bdellovibrionia</taxon>
        <taxon>Bdellovibrionales</taxon>
        <taxon>Pseudobdellovibrionaceae</taxon>
        <taxon>Bdellovibrio</taxon>
    </lineage>
</organism>